<evidence type="ECO:0000256" key="1">
    <source>
        <dbReference type="ARBA" id="ARBA00004127"/>
    </source>
</evidence>
<feature type="domain" description="EamA" evidence="7">
    <location>
        <begin position="16"/>
        <end position="144"/>
    </location>
</feature>
<evidence type="ECO:0000259" key="7">
    <source>
        <dbReference type="Pfam" id="PF00892"/>
    </source>
</evidence>
<protein>
    <submittedName>
        <fullName evidence="8">Permease of the drug/metabolite transporter (DMT) superfamily</fullName>
    </submittedName>
</protein>
<evidence type="ECO:0000256" key="2">
    <source>
        <dbReference type="ARBA" id="ARBA00007362"/>
    </source>
</evidence>
<dbReference type="STRING" id="252246.SAMN05421799_11651"/>
<name>A0A1N7PRY2_9BACL</name>
<dbReference type="AlphaFoldDB" id="A0A1N7PRY2"/>
<sequence>MLKGELNLRKNAETQGFVYGFLGVLGFSLTLPASREAVPFFGPIIIGFGRALIAAVIALTVLLVRNETRPSRNQLVSLALVGLGAIIAFPYLSAWAMDRLPASHGAVILALLPLATAGAATLRNGERPSIGFWVAGVVGAATVLGYAVVSGLGRLQPADLALVLADIILAFSYAEGGRLATTLGGWQVIAWALVITAPFLIIPVSISISSSFLRIPAIPWLSLMYLGIGSQFLAFVAWYTGLSMGGVARVSQIQYLQPFLTILFSAVLLREKITVATIVATMIAVFVVIMGKRATVRRVPKLDS</sequence>
<feature type="transmembrane region" description="Helical" evidence="6">
    <location>
        <begin position="220"/>
        <end position="241"/>
    </location>
</feature>
<dbReference type="InterPro" id="IPR037185">
    <property type="entry name" value="EmrE-like"/>
</dbReference>
<feature type="transmembrane region" description="Helical" evidence="6">
    <location>
        <begin position="75"/>
        <end position="96"/>
    </location>
</feature>
<evidence type="ECO:0000256" key="6">
    <source>
        <dbReference type="SAM" id="Phobius"/>
    </source>
</evidence>
<keyword evidence="9" id="KW-1185">Reference proteome</keyword>
<evidence type="ECO:0000313" key="9">
    <source>
        <dbReference type="Proteomes" id="UP000186156"/>
    </source>
</evidence>
<feature type="transmembrane region" description="Helical" evidence="6">
    <location>
        <begin position="186"/>
        <end position="208"/>
    </location>
</feature>
<dbReference type="Proteomes" id="UP000186156">
    <property type="component" value="Unassembled WGS sequence"/>
</dbReference>
<keyword evidence="5 6" id="KW-0472">Membrane</keyword>
<dbReference type="InterPro" id="IPR000620">
    <property type="entry name" value="EamA_dom"/>
</dbReference>
<accession>A0A1N7PRY2</accession>
<dbReference type="EMBL" id="FTOO01000016">
    <property type="protein sequence ID" value="SIT13351.1"/>
    <property type="molecule type" value="Genomic_DNA"/>
</dbReference>
<reference evidence="9" key="1">
    <citation type="submission" date="2017-01" db="EMBL/GenBank/DDBJ databases">
        <authorList>
            <person name="Varghese N."/>
            <person name="Submissions S."/>
        </authorList>
    </citation>
    <scope>NUCLEOTIDE SEQUENCE [LARGE SCALE GENOMIC DNA]</scope>
    <source>
        <strain evidence="9">DSM 16176</strain>
    </source>
</reference>
<evidence type="ECO:0000256" key="3">
    <source>
        <dbReference type="ARBA" id="ARBA00022692"/>
    </source>
</evidence>
<comment type="subcellular location">
    <subcellularLocation>
        <location evidence="1">Endomembrane system</location>
        <topology evidence="1">Multi-pass membrane protein</topology>
    </subcellularLocation>
</comment>
<dbReference type="InterPro" id="IPR050638">
    <property type="entry name" value="AA-Vitamin_Transporters"/>
</dbReference>
<keyword evidence="4 6" id="KW-1133">Transmembrane helix</keyword>
<gene>
    <name evidence="8" type="ORF">SAMN05421799_11651</name>
</gene>
<organism evidence="8 9">
    <name type="scientific">Alicyclobacillus vulcanalis</name>
    <dbReference type="NCBI Taxonomy" id="252246"/>
    <lineage>
        <taxon>Bacteria</taxon>
        <taxon>Bacillati</taxon>
        <taxon>Bacillota</taxon>
        <taxon>Bacilli</taxon>
        <taxon>Bacillales</taxon>
        <taxon>Alicyclobacillaceae</taxon>
        <taxon>Alicyclobacillus</taxon>
    </lineage>
</organism>
<feature type="domain" description="EamA" evidence="7">
    <location>
        <begin position="158"/>
        <end position="289"/>
    </location>
</feature>
<feature type="transmembrane region" description="Helical" evidence="6">
    <location>
        <begin position="40"/>
        <end position="63"/>
    </location>
</feature>
<feature type="transmembrane region" description="Helical" evidence="6">
    <location>
        <begin position="129"/>
        <end position="149"/>
    </location>
</feature>
<feature type="transmembrane region" description="Helical" evidence="6">
    <location>
        <begin position="16"/>
        <end position="34"/>
    </location>
</feature>
<evidence type="ECO:0000313" key="8">
    <source>
        <dbReference type="EMBL" id="SIT13351.1"/>
    </source>
</evidence>
<proteinExistence type="inferred from homology"/>
<feature type="transmembrane region" description="Helical" evidence="6">
    <location>
        <begin position="102"/>
        <end position="122"/>
    </location>
</feature>
<evidence type="ECO:0000256" key="4">
    <source>
        <dbReference type="ARBA" id="ARBA00022989"/>
    </source>
</evidence>
<dbReference type="PANTHER" id="PTHR32322:SF2">
    <property type="entry name" value="EAMA DOMAIN-CONTAINING PROTEIN"/>
    <property type="match status" value="1"/>
</dbReference>
<keyword evidence="3 6" id="KW-0812">Transmembrane</keyword>
<dbReference type="Pfam" id="PF00892">
    <property type="entry name" value="EamA"/>
    <property type="match status" value="2"/>
</dbReference>
<comment type="similarity">
    <text evidence="2">Belongs to the EamA transporter family.</text>
</comment>
<evidence type="ECO:0000256" key="5">
    <source>
        <dbReference type="ARBA" id="ARBA00023136"/>
    </source>
</evidence>
<dbReference type="SUPFAM" id="SSF103481">
    <property type="entry name" value="Multidrug resistance efflux transporter EmrE"/>
    <property type="match status" value="2"/>
</dbReference>
<dbReference type="PANTHER" id="PTHR32322">
    <property type="entry name" value="INNER MEMBRANE TRANSPORTER"/>
    <property type="match status" value="1"/>
</dbReference>
<feature type="transmembrane region" description="Helical" evidence="6">
    <location>
        <begin position="275"/>
        <end position="291"/>
    </location>
</feature>
<dbReference type="GO" id="GO:0016020">
    <property type="term" value="C:membrane"/>
    <property type="evidence" value="ECO:0007669"/>
    <property type="project" value="UniProtKB-SubCell"/>
</dbReference>